<dbReference type="AlphaFoldDB" id="M6BVL5"/>
<comment type="caution">
    <text evidence="1">The sequence shown here is derived from an EMBL/GenBank/DDBJ whole genome shotgun (WGS) entry which is preliminary data.</text>
</comment>
<protein>
    <submittedName>
        <fullName evidence="1">Uncharacterized protein</fullName>
    </submittedName>
</protein>
<evidence type="ECO:0000313" key="2">
    <source>
        <dbReference type="Proteomes" id="UP000011873"/>
    </source>
</evidence>
<dbReference type="Proteomes" id="UP000011873">
    <property type="component" value="Unassembled WGS sequence"/>
</dbReference>
<reference evidence="1 2" key="1">
    <citation type="submission" date="2013-01" db="EMBL/GenBank/DDBJ databases">
        <authorList>
            <person name="Harkins D.M."/>
            <person name="Durkin A.S."/>
            <person name="Brinkac L.M."/>
            <person name="Haft D.H."/>
            <person name="Selengut J.D."/>
            <person name="Sanka R."/>
            <person name="DePew J."/>
            <person name="Purushe J."/>
            <person name="Galloway R.L."/>
            <person name="Vinetz J.M."/>
            <person name="Sutton G.G."/>
            <person name="Nierman W.C."/>
            <person name="Fouts D.E."/>
        </authorList>
    </citation>
    <scope>NUCLEOTIDE SEQUENCE [LARGE SCALE GENOMIC DNA]</scope>
    <source>
        <strain evidence="1 2">Sponselee CDC</strain>
    </source>
</reference>
<name>M6BVL5_LEPBO</name>
<accession>M6BVL5</accession>
<sequence length="65" mass="7763">MRFSNRFVGTPTLNRVRVRYFDNIGQNRVGLRRKILESFLKIDLKLVFLFSWIFKDIGCKILILS</sequence>
<proteinExistence type="predicted"/>
<organism evidence="1 2">
    <name type="scientific">Leptospira borgpetersenii serovar Hardjo-bovis str. Sponselee</name>
    <dbReference type="NCBI Taxonomy" id="1303729"/>
    <lineage>
        <taxon>Bacteria</taxon>
        <taxon>Pseudomonadati</taxon>
        <taxon>Spirochaetota</taxon>
        <taxon>Spirochaetia</taxon>
        <taxon>Leptospirales</taxon>
        <taxon>Leptospiraceae</taxon>
        <taxon>Leptospira</taxon>
    </lineage>
</organism>
<evidence type="ECO:0000313" key="1">
    <source>
        <dbReference type="EMBL" id="EMJ77880.1"/>
    </source>
</evidence>
<dbReference type="PATRIC" id="fig|1218567.3.peg.4126"/>
<dbReference type="EMBL" id="ANMU01000172">
    <property type="protein sequence ID" value="EMJ77880.1"/>
    <property type="molecule type" value="Genomic_DNA"/>
</dbReference>
<gene>
    <name evidence="1" type="ORF">LEP1GSC016_3109</name>
</gene>